<dbReference type="Gene3D" id="3.40.390.10">
    <property type="entry name" value="Collagenase (Catalytic Domain)"/>
    <property type="match status" value="1"/>
</dbReference>
<organism evidence="12 13">
    <name type="scientific">Nonomuraea endophytica</name>
    <dbReference type="NCBI Taxonomy" id="714136"/>
    <lineage>
        <taxon>Bacteria</taxon>
        <taxon>Bacillati</taxon>
        <taxon>Actinomycetota</taxon>
        <taxon>Actinomycetes</taxon>
        <taxon>Streptosporangiales</taxon>
        <taxon>Streptosporangiaceae</taxon>
        <taxon>Nonomuraea</taxon>
    </lineage>
</organism>
<feature type="chain" id="PRO_5038581678" description="Peptidase M43 pregnancy-associated plasma-A domain-containing protein" evidence="10">
    <location>
        <begin position="24"/>
        <end position="299"/>
    </location>
</feature>
<dbReference type="RefSeq" id="WP_184965859.1">
    <property type="nucleotide sequence ID" value="NZ_JACHIN010000007.1"/>
</dbReference>
<evidence type="ECO:0000256" key="5">
    <source>
        <dbReference type="ARBA" id="ARBA00022801"/>
    </source>
</evidence>
<keyword evidence="13" id="KW-1185">Reference proteome</keyword>
<dbReference type="SUPFAM" id="SSF55486">
    <property type="entry name" value="Metalloproteases ('zincins'), catalytic domain"/>
    <property type="match status" value="1"/>
</dbReference>
<keyword evidence="3" id="KW-0479">Metal-binding</keyword>
<evidence type="ECO:0000256" key="8">
    <source>
        <dbReference type="ARBA" id="ARBA00023157"/>
    </source>
</evidence>
<reference evidence="12 13" key="1">
    <citation type="submission" date="2020-08" db="EMBL/GenBank/DDBJ databases">
        <title>Genomic Encyclopedia of Type Strains, Phase IV (KMG-IV): sequencing the most valuable type-strain genomes for metagenomic binning, comparative biology and taxonomic classification.</title>
        <authorList>
            <person name="Goeker M."/>
        </authorList>
    </citation>
    <scope>NUCLEOTIDE SEQUENCE [LARGE SCALE GENOMIC DNA]</scope>
    <source>
        <strain evidence="12 13">DSM 45385</strain>
    </source>
</reference>
<evidence type="ECO:0000256" key="7">
    <source>
        <dbReference type="ARBA" id="ARBA00023049"/>
    </source>
</evidence>
<evidence type="ECO:0000256" key="6">
    <source>
        <dbReference type="ARBA" id="ARBA00022833"/>
    </source>
</evidence>
<keyword evidence="6" id="KW-0862">Zinc</keyword>
<accession>A0A7W8EHX1</accession>
<dbReference type="PANTHER" id="PTHR47466:SF1">
    <property type="entry name" value="METALLOPROTEASE MEP1 (AFU_ORTHOLOGUE AFUA_1G07730)-RELATED"/>
    <property type="match status" value="1"/>
</dbReference>
<evidence type="ECO:0000256" key="10">
    <source>
        <dbReference type="SAM" id="SignalP"/>
    </source>
</evidence>
<dbReference type="CDD" id="cd04275">
    <property type="entry name" value="ZnMc_pappalysin_like"/>
    <property type="match status" value="1"/>
</dbReference>
<comment type="caution">
    <text evidence="12">The sequence shown here is derived from an EMBL/GenBank/DDBJ whole genome shotgun (WGS) entry which is preliminary data.</text>
</comment>
<dbReference type="GO" id="GO:0008237">
    <property type="term" value="F:metallopeptidase activity"/>
    <property type="evidence" value="ECO:0007669"/>
    <property type="project" value="UniProtKB-KW"/>
</dbReference>
<feature type="domain" description="Peptidase M43 pregnancy-associated plasma-A" evidence="11">
    <location>
        <begin position="211"/>
        <end position="290"/>
    </location>
</feature>
<feature type="signal peptide" evidence="10">
    <location>
        <begin position="1"/>
        <end position="23"/>
    </location>
</feature>
<comment type="similarity">
    <text evidence="1">Belongs to the peptidase M43B family.</text>
</comment>
<dbReference type="GO" id="GO:0006508">
    <property type="term" value="P:proteolysis"/>
    <property type="evidence" value="ECO:0007669"/>
    <property type="project" value="UniProtKB-KW"/>
</dbReference>
<dbReference type="InterPro" id="IPR024079">
    <property type="entry name" value="MetalloPept_cat_dom_sf"/>
</dbReference>
<feature type="compositionally biased region" description="Basic and acidic residues" evidence="9">
    <location>
        <begin position="39"/>
        <end position="54"/>
    </location>
</feature>
<evidence type="ECO:0000256" key="1">
    <source>
        <dbReference type="ARBA" id="ARBA00008721"/>
    </source>
</evidence>
<name>A0A7W8EHX1_9ACTN</name>
<evidence type="ECO:0000256" key="3">
    <source>
        <dbReference type="ARBA" id="ARBA00022723"/>
    </source>
</evidence>
<keyword evidence="2" id="KW-0645">Protease</keyword>
<evidence type="ECO:0000256" key="9">
    <source>
        <dbReference type="SAM" id="MobiDB-lite"/>
    </source>
</evidence>
<dbReference type="InterPro" id="IPR008754">
    <property type="entry name" value="Peptidase_M43"/>
</dbReference>
<protein>
    <recommendedName>
        <fullName evidence="11">Peptidase M43 pregnancy-associated plasma-A domain-containing protein</fullName>
    </recommendedName>
</protein>
<dbReference type="GO" id="GO:0046872">
    <property type="term" value="F:metal ion binding"/>
    <property type="evidence" value="ECO:0007669"/>
    <property type="project" value="UniProtKB-KW"/>
</dbReference>
<keyword evidence="7" id="KW-0482">Metalloprotease</keyword>
<evidence type="ECO:0000313" key="13">
    <source>
        <dbReference type="Proteomes" id="UP000568380"/>
    </source>
</evidence>
<keyword evidence="4 10" id="KW-0732">Signal</keyword>
<dbReference type="PANTHER" id="PTHR47466">
    <property type="match status" value="1"/>
</dbReference>
<proteinExistence type="inferred from homology"/>
<dbReference type="AlphaFoldDB" id="A0A7W8EHX1"/>
<keyword evidence="5" id="KW-0378">Hydrolase</keyword>
<evidence type="ECO:0000256" key="2">
    <source>
        <dbReference type="ARBA" id="ARBA00022670"/>
    </source>
</evidence>
<dbReference type="Proteomes" id="UP000568380">
    <property type="component" value="Unassembled WGS sequence"/>
</dbReference>
<evidence type="ECO:0000256" key="4">
    <source>
        <dbReference type="ARBA" id="ARBA00022729"/>
    </source>
</evidence>
<keyword evidence="8" id="KW-1015">Disulfide bond</keyword>
<evidence type="ECO:0000259" key="11">
    <source>
        <dbReference type="Pfam" id="PF05572"/>
    </source>
</evidence>
<dbReference type="Pfam" id="PF05572">
    <property type="entry name" value="Peptidase_M43"/>
    <property type="match status" value="1"/>
</dbReference>
<evidence type="ECO:0000313" key="12">
    <source>
        <dbReference type="EMBL" id="MBB5079886.1"/>
    </source>
</evidence>
<feature type="region of interest" description="Disordered" evidence="9">
    <location>
        <begin position="32"/>
        <end position="54"/>
    </location>
</feature>
<gene>
    <name evidence="12" type="ORF">HNR40_005372</name>
</gene>
<dbReference type="EMBL" id="JACHIN010000007">
    <property type="protein sequence ID" value="MBB5079886.1"/>
    <property type="molecule type" value="Genomic_DNA"/>
</dbReference>
<sequence>MARRATAVLLVCLLAAVPPIDHSAAAAASCERPAVPRLSAERPPDVRAPHVREPDPRQVREVLAELGERLGDTKPPTSITISTWVHVLTDGRRRAPDEAVRSQITALNSAYGGQFGGVDTGVRFRLDGITLTRNTSWFGDPLGHEAAMKGHLRKGGVQTLNLYIGQLSELVLGFSTYPFWYASGPRLDGVVVDWRSLPGGALRNFDLGFTGVHEIGHWLGLFHTFENGCEEPGDGVDDTPPEALPTEGCPGVKDTCPLGGTDPIRNFMDYSYDRCMKEFTQGQAVRMHEMWAAYRGTET</sequence>